<dbReference type="AlphaFoldDB" id="A0A388LV67"/>
<evidence type="ECO:0000256" key="5">
    <source>
        <dbReference type="ARBA" id="ARBA00022759"/>
    </source>
</evidence>
<accession>A0A388LV67</accession>
<evidence type="ECO:0000259" key="9">
    <source>
        <dbReference type="PROSITE" id="PS50878"/>
    </source>
</evidence>
<keyword evidence="3" id="KW-0548">Nucleotidyltransferase</keyword>
<dbReference type="InterPro" id="IPR041588">
    <property type="entry name" value="Integrase_H2C2"/>
</dbReference>
<feature type="domain" description="Integrase catalytic" evidence="10">
    <location>
        <begin position="793"/>
        <end position="855"/>
    </location>
</feature>
<dbReference type="Pfam" id="PF17919">
    <property type="entry name" value="RT_RNaseH_2"/>
    <property type="match status" value="1"/>
</dbReference>
<sequence length="855" mass="98564">MNVFESLEELEVEWSRLDPLASWTALVKAPKGEMFVSEVVIGGRKAGAYYDTCSTRNFISRACVERLRLQGRVQRLSRPVESTCANKQRMVVNDYLQDVECCFSYAGGDLRHHVSFLVSDELPMDMLLGMYYLSVAQPQFDWDRKVVKHTLPGGGTARLHKFKASSLIESYGCMCAAAFYNYYKQNQEEGMYLVYVSAAGEPVKMSSEIEGVVAKYPDLFEEPTRVVDREVVHAIEILPGSSIPKGRIYRMSPGELDELRRQLKELVEKGWIRPSVSPYGSPVLFVPKKKEGTLRMCIDYRGLNVITVKNRDLPHIDDLLDRVQGCRYFNKIDLKSRYHQIAIRPEDQHKTAFQTRYGLYEFVVMPFGLCNAPGTFQHAMNRIFHDYLDKLVIVYLDDILIFSKTVEEHVAHLDKVLGLLRQHKFKINGEKCEFGRTRVLNLGHEISAEGLKLDDAKVASIRDWPRPQSVTEMRSFLGMTSYYRTFVKNYSIVATPLTDLTRLDTPWEWTDKCEAAFRHLKHALTHYEVLKLPDPDKSFIVTTDASQYGIGVVLTQQEGPKLRPVEYMSKKMLSQKLAKSTYEKELYAVYKALNHWRHYLLGRFFILRTDHQTLKWMRTQPVLSDALKHWIEVIEQYDFDPQYLKGEYNKVADALSRRPDFSGALITEFSLTDNVTQSLVEAYREDQFMSEILRRLEAKDKKTSAEFELVNGLLFLEKAGNKRLCVPNSESLRSLFLGECHDATGHFGYKKTAANLLQRFWWPTTMRDAQLYVETCQVCQRDKPRTQAPLGLLKPLPIPERFGESLSMDFVDTLITSKNGMRHIFVIVDRFSKYARLVAMPETAKTEYVTTEVHC</sequence>
<keyword evidence="8" id="KW-0511">Multifunctional enzyme</keyword>
<evidence type="ECO:0000256" key="1">
    <source>
        <dbReference type="ARBA" id="ARBA00022670"/>
    </source>
</evidence>
<dbReference type="InterPro" id="IPR021109">
    <property type="entry name" value="Peptidase_aspartic_dom_sf"/>
</dbReference>
<feature type="domain" description="Reverse transcriptase" evidence="9">
    <location>
        <begin position="267"/>
        <end position="446"/>
    </location>
</feature>
<dbReference type="Gene3D" id="2.40.70.10">
    <property type="entry name" value="Acid Proteases"/>
    <property type="match status" value="1"/>
</dbReference>
<dbReference type="GO" id="GO:0003964">
    <property type="term" value="F:RNA-directed DNA polymerase activity"/>
    <property type="evidence" value="ECO:0007669"/>
    <property type="project" value="UniProtKB-KW"/>
</dbReference>
<dbReference type="CDD" id="cd01647">
    <property type="entry name" value="RT_LTR"/>
    <property type="match status" value="1"/>
</dbReference>
<dbReference type="PROSITE" id="PS50878">
    <property type="entry name" value="RT_POL"/>
    <property type="match status" value="1"/>
</dbReference>
<dbReference type="Pfam" id="PF00078">
    <property type="entry name" value="RVT_1"/>
    <property type="match status" value="1"/>
</dbReference>
<dbReference type="Gene3D" id="3.10.10.10">
    <property type="entry name" value="HIV Type 1 Reverse Transcriptase, subunit A, domain 1"/>
    <property type="match status" value="1"/>
</dbReference>
<dbReference type="Pfam" id="PF08284">
    <property type="entry name" value="RVP_2"/>
    <property type="match status" value="1"/>
</dbReference>
<dbReference type="InterPro" id="IPR041577">
    <property type="entry name" value="RT_RNaseH_2"/>
</dbReference>
<dbReference type="Pfam" id="PF17921">
    <property type="entry name" value="Integrase_H2C2"/>
    <property type="match status" value="1"/>
</dbReference>
<dbReference type="InterPro" id="IPR012337">
    <property type="entry name" value="RNaseH-like_sf"/>
</dbReference>
<evidence type="ECO:0000256" key="4">
    <source>
        <dbReference type="ARBA" id="ARBA00022722"/>
    </source>
</evidence>
<dbReference type="Gene3D" id="1.10.340.70">
    <property type="match status" value="1"/>
</dbReference>
<dbReference type="GO" id="GO:0015074">
    <property type="term" value="P:DNA integration"/>
    <property type="evidence" value="ECO:0007669"/>
    <property type="project" value="InterPro"/>
</dbReference>
<dbReference type="GO" id="GO:0008233">
    <property type="term" value="F:peptidase activity"/>
    <property type="evidence" value="ECO:0007669"/>
    <property type="project" value="UniProtKB-KW"/>
</dbReference>
<dbReference type="PANTHER" id="PTHR37984">
    <property type="entry name" value="PROTEIN CBG26694"/>
    <property type="match status" value="1"/>
</dbReference>
<dbReference type="EMBL" id="BFEA01000553">
    <property type="protein sequence ID" value="GBG86208.1"/>
    <property type="molecule type" value="Genomic_DNA"/>
</dbReference>
<evidence type="ECO:0008006" key="13">
    <source>
        <dbReference type="Google" id="ProtNLM"/>
    </source>
</evidence>
<evidence type="ECO:0000313" key="12">
    <source>
        <dbReference type="Proteomes" id="UP000265515"/>
    </source>
</evidence>
<reference evidence="11 12" key="1">
    <citation type="journal article" date="2018" name="Cell">
        <title>The Chara Genome: Secondary Complexity and Implications for Plant Terrestrialization.</title>
        <authorList>
            <person name="Nishiyama T."/>
            <person name="Sakayama H."/>
            <person name="Vries J.D."/>
            <person name="Buschmann H."/>
            <person name="Saint-Marcoux D."/>
            <person name="Ullrich K.K."/>
            <person name="Haas F.B."/>
            <person name="Vanderstraeten L."/>
            <person name="Becker D."/>
            <person name="Lang D."/>
            <person name="Vosolsobe S."/>
            <person name="Rombauts S."/>
            <person name="Wilhelmsson P.K.I."/>
            <person name="Janitza P."/>
            <person name="Kern R."/>
            <person name="Heyl A."/>
            <person name="Rumpler F."/>
            <person name="Villalobos L.I.A.C."/>
            <person name="Clay J.M."/>
            <person name="Skokan R."/>
            <person name="Toyoda A."/>
            <person name="Suzuki Y."/>
            <person name="Kagoshima H."/>
            <person name="Schijlen E."/>
            <person name="Tajeshwar N."/>
            <person name="Catarino B."/>
            <person name="Hetherington A.J."/>
            <person name="Saltykova A."/>
            <person name="Bonnot C."/>
            <person name="Breuninger H."/>
            <person name="Symeonidi A."/>
            <person name="Radhakrishnan G.V."/>
            <person name="Van Nieuwerburgh F."/>
            <person name="Deforce D."/>
            <person name="Chang C."/>
            <person name="Karol K.G."/>
            <person name="Hedrich R."/>
            <person name="Ulvskov P."/>
            <person name="Glockner G."/>
            <person name="Delwiche C.F."/>
            <person name="Petrasek J."/>
            <person name="Van de Peer Y."/>
            <person name="Friml J."/>
            <person name="Beilby M."/>
            <person name="Dolan L."/>
            <person name="Kohara Y."/>
            <person name="Sugano S."/>
            <person name="Fujiyama A."/>
            <person name="Delaux P.-M."/>
            <person name="Quint M."/>
            <person name="TheiBen G."/>
            <person name="Hagemann M."/>
            <person name="Harholt J."/>
            <person name="Dunand C."/>
            <person name="Zachgo S."/>
            <person name="Langdale J."/>
            <person name="Maumus F."/>
            <person name="Straeten D.V.D."/>
            <person name="Gould S.B."/>
            <person name="Rensing S.A."/>
        </authorList>
    </citation>
    <scope>NUCLEOTIDE SEQUENCE [LARGE SCALE GENOMIC DNA]</scope>
    <source>
        <strain evidence="11 12">S276</strain>
    </source>
</reference>
<evidence type="ECO:0000256" key="3">
    <source>
        <dbReference type="ARBA" id="ARBA00022695"/>
    </source>
</evidence>
<evidence type="ECO:0000313" key="11">
    <source>
        <dbReference type="EMBL" id="GBG86208.1"/>
    </source>
</evidence>
<keyword evidence="2" id="KW-0808">Transferase</keyword>
<keyword evidence="1" id="KW-0645">Protease</keyword>
<dbReference type="Proteomes" id="UP000265515">
    <property type="component" value="Unassembled WGS sequence"/>
</dbReference>
<dbReference type="Gramene" id="GBG86208">
    <property type="protein sequence ID" value="GBG86208"/>
    <property type="gene ID" value="CBR_g41113"/>
</dbReference>
<dbReference type="InterPro" id="IPR043128">
    <property type="entry name" value="Rev_trsase/Diguanyl_cyclase"/>
</dbReference>
<keyword evidence="12" id="KW-1185">Reference proteome</keyword>
<dbReference type="InterPro" id="IPR050951">
    <property type="entry name" value="Retrovirus_Pol_polyprotein"/>
</dbReference>
<evidence type="ECO:0000256" key="6">
    <source>
        <dbReference type="ARBA" id="ARBA00022801"/>
    </source>
</evidence>
<proteinExistence type="predicted"/>
<dbReference type="SUPFAM" id="SSF53098">
    <property type="entry name" value="Ribonuclease H-like"/>
    <property type="match status" value="1"/>
</dbReference>
<dbReference type="InterPro" id="IPR000477">
    <property type="entry name" value="RT_dom"/>
</dbReference>
<dbReference type="GO" id="GO:0004519">
    <property type="term" value="F:endonuclease activity"/>
    <property type="evidence" value="ECO:0007669"/>
    <property type="project" value="UniProtKB-KW"/>
</dbReference>
<keyword evidence="4" id="KW-0540">Nuclease</keyword>
<dbReference type="GO" id="GO:0006508">
    <property type="term" value="P:proteolysis"/>
    <property type="evidence" value="ECO:0007669"/>
    <property type="project" value="UniProtKB-KW"/>
</dbReference>
<keyword evidence="5" id="KW-0255">Endonuclease</keyword>
<comment type="caution">
    <text evidence="11">The sequence shown here is derived from an EMBL/GenBank/DDBJ whole genome shotgun (WGS) entry which is preliminary data.</text>
</comment>
<keyword evidence="6" id="KW-0378">Hydrolase</keyword>
<evidence type="ECO:0000256" key="8">
    <source>
        <dbReference type="ARBA" id="ARBA00023268"/>
    </source>
</evidence>
<evidence type="ECO:0000256" key="7">
    <source>
        <dbReference type="ARBA" id="ARBA00022918"/>
    </source>
</evidence>
<gene>
    <name evidence="11" type="ORF">CBR_g41113</name>
</gene>
<protein>
    <recommendedName>
        <fullName evidence="13">Reverse transcriptase domain-containing protein</fullName>
    </recommendedName>
</protein>
<dbReference type="PROSITE" id="PS50994">
    <property type="entry name" value="INTEGRASE"/>
    <property type="match status" value="1"/>
</dbReference>
<organism evidence="11 12">
    <name type="scientific">Chara braunii</name>
    <name type="common">Braun's stonewort</name>
    <dbReference type="NCBI Taxonomy" id="69332"/>
    <lineage>
        <taxon>Eukaryota</taxon>
        <taxon>Viridiplantae</taxon>
        <taxon>Streptophyta</taxon>
        <taxon>Charophyceae</taxon>
        <taxon>Charales</taxon>
        <taxon>Characeae</taxon>
        <taxon>Chara</taxon>
    </lineage>
</organism>
<evidence type="ECO:0000259" key="10">
    <source>
        <dbReference type="PROSITE" id="PS50994"/>
    </source>
</evidence>
<dbReference type="FunFam" id="3.10.10.10:FF:000007">
    <property type="entry name" value="Retrovirus-related Pol polyprotein from transposon 17.6-like Protein"/>
    <property type="match status" value="1"/>
</dbReference>
<dbReference type="InterPro" id="IPR043502">
    <property type="entry name" value="DNA/RNA_pol_sf"/>
</dbReference>
<evidence type="ECO:0000256" key="2">
    <source>
        <dbReference type="ARBA" id="ARBA00022679"/>
    </source>
</evidence>
<name>A0A388LV67_CHABU</name>
<keyword evidence="7" id="KW-0695">RNA-directed DNA polymerase</keyword>
<dbReference type="InterPro" id="IPR001584">
    <property type="entry name" value="Integrase_cat-core"/>
</dbReference>
<dbReference type="PANTHER" id="PTHR37984:SF5">
    <property type="entry name" value="PROTEIN NYNRIN-LIKE"/>
    <property type="match status" value="1"/>
</dbReference>
<dbReference type="Gene3D" id="3.30.70.270">
    <property type="match status" value="2"/>
</dbReference>
<dbReference type="CDD" id="cd00303">
    <property type="entry name" value="retropepsin_like"/>
    <property type="match status" value="1"/>
</dbReference>
<dbReference type="FunFam" id="3.30.70.270:FF:000020">
    <property type="entry name" value="Transposon Tf2-6 polyprotein-like Protein"/>
    <property type="match status" value="1"/>
</dbReference>
<dbReference type="SUPFAM" id="SSF56672">
    <property type="entry name" value="DNA/RNA polymerases"/>
    <property type="match status" value="1"/>
</dbReference>
<dbReference type="CDD" id="cd09274">
    <property type="entry name" value="RNase_HI_RT_Ty3"/>
    <property type="match status" value="1"/>
</dbReference>